<dbReference type="OrthoDB" id="5906165at2"/>
<protein>
    <submittedName>
        <fullName evidence="4">Tetratricopeptide repeat protein</fullName>
    </submittedName>
</protein>
<keyword evidence="1" id="KW-0677">Repeat</keyword>
<dbReference type="Gene3D" id="1.25.40.10">
    <property type="entry name" value="Tetratricopeptide repeat domain"/>
    <property type="match status" value="2"/>
</dbReference>
<dbReference type="AlphaFoldDB" id="A0A4Q5KSJ6"/>
<sequence>MEDEEWQKQYHHNRVASPHSALAMLKEVYLTISPSAERIYVATRIHGFVTRRGDSYTHQTSENSKNPYEKLEWLILKSMDLDDKGEQEKTLATIKLAQVTAATLNDPDLDALLLLKQCKTNLALGNYFISEFYCQSSIKQLEKTSSHYIDIKWAYRLLALSYQGSSNLEAALTANEKALSFSKPYDINDTSYSNIATLLLNMGHLSRAEEYGKKALDIRIKRNIPQKIAQSKILLAKINLTLAKYDKAESLVRSALEGLQESTHTYSTSLAYYTLGSILHKKELSDEAIEFLLLALKAQERKSNATLTINIHQSLSQIYLEYQNPNKALEFIEIAIEKSKTAQNQIELANSYLFQSKIQELTQDYKDALEAQKKYRETLDLIYAKNTRKAYEALEFRNSVIKTEGALIETLQKQTNQQLNFNQNKYLFVLILIIIAMVFLAITLRSSHWLKNKSTAVKPLTDNSNHSR</sequence>
<keyword evidence="3" id="KW-0812">Transmembrane</keyword>
<dbReference type="PANTHER" id="PTHR45641">
    <property type="entry name" value="TETRATRICOPEPTIDE REPEAT PROTEIN (AFU_ORTHOLOGUE AFUA_6G03870)"/>
    <property type="match status" value="1"/>
</dbReference>
<gene>
    <name evidence="4" type="ORF">ERW49_00555</name>
</gene>
<dbReference type="SMART" id="SM00028">
    <property type="entry name" value="TPR"/>
    <property type="match status" value="5"/>
</dbReference>
<evidence type="ECO:0000256" key="3">
    <source>
        <dbReference type="SAM" id="Phobius"/>
    </source>
</evidence>
<evidence type="ECO:0000256" key="1">
    <source>
        <dbReference type="ARBA" id="ARBA00022737"/>
    </source>
</evidence>
<proteinExistence type="predicted"/>
<dbReference type="Pfam" id="PF13181">
    <property type="entry name" value="TPR_8"/>
    <property type="match status" value="2"/>
</dbReference>
<evidence type="ECO:0000313" key="5">
    <source>
        <dbReference type="Proteomes" id="UP000293465"/>
    </source>
</evidence>
<organism evidence="4 5">
    <name type="scientific">Aliivibrio finisterrensis</name>
    <dbReference type="NCBI Taxonomy" id="511998"/>
    <lineage>
        <taxon>Bacteria</taxon>
        <taxon>Pseudomonadati</taxon>
        <taxon>Pseudomonadota</taxon>
        <taxon>Gammaproteobacteria</taxon>
        <taxon>Vibrionales</taxon>
        <taxon>Vibrionaceae</taxon>
        <taxon>Aliivibrio</taxon>
    </lineage>
</organism>
<dbReference type="Proteomes" id="UP000293465">
    <property type="component" value="Unassembled WGS sequence"/>
</dbReference>
<dbReference type="PANTHER" id="PTHR45641:SF19">
    <property type="entry name" value="NEPHROCYSTIN-3"/>
    <property type="match status" value="1"/>
</dbReference>
<comment type="caution">
    <text evidence="4">The sequence shown here is derived from an EMBL/GenBank/DDBJ whole genome shotgun (WGS) entry which is preliminary data.</text>
</comment>
<dbReference type="SUPFAM" id="SSF48452">
    <property type="entry name" value="TPR-like"/>
    <property type="match status" value="2"/>
</dbReference>
<reference evidence="4 5" key="1">
    <citation type="submission" date="2019-02" db="EMBL/GenBank/DDBJ databases">
        <title>Genome sequences of Aliivibrio finisterrensis strains from farmed Atlantic salmon.</title>
        <authorList>
            <person name="Bowman J.P."/>
        </authorList>
    </citation>
    <scope>NUCLEOTIDE SEQUENCE [LARGE SCALE GENOMIC DNA]</scope>
    <source>
        <strain evidence="4 5">A32</strain>
    </source>
</reference>
<dbReference type="InterPro" id="IPR011990">
    <property type="entry name" value="TPR-like_helical_dom_sf"/>
</dbReference>
<feature type="transmembrane region" description="Helical" evidence="3">
    <location>
        <begin position="426"/>
        <end position="444"/>
    </location>
</feature>
<evidence type="ECO:0000313" key="4">
    <source>
        <dbReference type="EMBL" id="RYU48792.1"/>
    </source>
</evidence>
<accession>A0A4Q5KSJ6</accession>
<keyword evidence="3" id="KW-1133">Transmembrane helix</keyword>
<dbReference type="EMBL" id="SEZJ01000001">
    <property type="protein sequence ID" value="RYU48792.1"/>
    <property type="molecule type" value="Genomic_DNA"/>
</dbReference>
<name>A0A4Q5KSJ6_9GAMM</name>
<evidence type="ECO:0000256" key="2">
    <source>
        <dbReference type="ARBA" id="ARBA00022803"/>
    </source>
</evidence>
<keyword evidence="2" id="KW-0802">TPR repeat</keyword>
<dbReference type="InterPro" id="IPR019734">
    <property type="entry name" value="TPR_rpt"/>
</dbReference>
<keyword evidence="3" id="KW-0472">Membrane</keyword>